<feature type="compositionally biased region" description="Basic and acidic residues" evidence="1">
    <location>
        <begin position="687"/>
        <end position="696"/>
    </location>
</feature>
<dbReference type="InParanoid" id="A0A5J5ECV5"/>
<dbReference type="OrthoDB" id="4191831at2759"/>
<feature type="region of interest" description="Disordered" evidence="1">
    <location>
        <begin position="433"/>
        <end position="465"/>
    </location>
</feature>
<dbReference type="Proteomes" id="UP000326924">
    <property type="component" value="Unassembled WGS sequence"/>
</dbReference>
<evidence type="ECO:0000256" key="1">
    <source>
        <dbReference type="SAM" id="MobiDB-lite"/>
    </source>
</evidence>
<feature type="compositionally biased region" description="Basic residues" evidence="1">
    <location>
        <begin position="697"/>
        <end position="707"/>
    </location>
</feature>
<evidence type="ECO:0008006" key="4">
    <source>
        <dbReference type="Google" id="ProtNLM"/>
    </source>
</evidence>
<keyword evidence="3" id="KW-1185">Reference proteome</keyword>
<name>A0A5J5ECV5_9PEZI</name>
<evidence type="ECO:0000313" key="3">
    <source>
        <dbReference type="Proteomes" id="UP000326924"/>
    </source>
</evidence>
<proteinExistence type="predicted"/>
<dbReference type="AlphaFoldDB" id="A0A5J5ECV5"/>
<protein>
    <recommendedName>
        <fullName evidence="4">F-box domain-containing protein</fullName>
    </recommendedName>
</protein>
<evidence type="ECO:0000313" key="2">
    <source>
        <dbReference type="EMBL" id="KAA8893375.1"/>
    </source>
</evidence>
<organism evidence="2 3">
    <name type="scientific">Sphaerosporella brunnea</name>
    <dbReference type="NCBI Taxonomy" id="1250544"/>
    <lineage>
        <taxon>Eukaryota</taxon>
        <taxon>Fungi</taxon>
        <taxon>Dikarya</taxon>
        <taxon>Ascomycota</taxon>
        <taxon>Pezizomycotina</taxon>
        <taxon>Pezizomycetes</taxon>
        <taxon>Pezizales</taxon>
        <taxon>Pyronemataceae</taxon>
        <taxon>Sphaerosporella</taxon>
    </lineage>
</organism>
<feature type="region of interest" description="Disordered" evidence="1">
    <location>
        <begin position="684"/>
        <end position="710"/>
    </location>
</feature>
<sequence>MTGINDLPVEILDQIIKEISPELQGTLSNLSLTCRSIYLRVLPTLYQSYRIKLFGRPSWPTRTEIMRRLVPPGSYEIPVKNLEDSESDGIVDRKGKGVAGRPSTSRKVAVKKEIQQPKKLPLREIREVVICGYWNTPKEEHSDEYFLPNDGDVREHTPFIDALEALLWRIDHLESFHWKVTRPMPPQITAAVARFDSLKTVSIFGDTHMYATAPTYRYHHTPAPVTNNPIPFSHNSLVTLKALQTGDYQQVIQYGDVMRTGTNWETIKHLEFDISPGFIGLLVEMEPMEPDILAGLFRPPPPPRGRLSPPKMKLHSLKLRDIAFQHKGIEAIVKSIDASQLRDLDFYYCQEVADLLRKWENNKLKGLERIHIKEELALPYLCKFLKQFGPEGTCRNLKTLELCCWHVDRWNLYDPMHAHGSMYADYDSESDMWDEEDDYPDDLSDDTHLDPSPHTHAPSVGAAPPVPKLKWSLPQPFRSIKELRGKKEEGWGLERLVLDMRPGVSSITTKQLPQQETFFEGFWRVRELAIPVSYDNETCWNQFVDTMAKLPSLEYLFLLNARTEARSGGNYVNFSIYQPPFMMPPRPGITAPPAANIRTNKRKAKSKEQEPDKLYIDALSIAAKNRLLTHGSGPTSVGTSSSAAAAEQTVWHGKLKYIGIRAMYPIGIRQPVRVWRVIVDNASPRKRAPDGSAERRRTLRSSTKRRKVETGDWRMAEDNGATCRLEEITDEKAKKTLGGGIFNGMQRFTEDEV</sequence>
<accession>A0A5J5ECV5</accession>
<feature type="compositionally biased region" description="Acidic residues" evidence="1">
    <location>
        <begin position="433"/>
        <end position="444"/>
    </location>
</feature>
<dbReference type="EMBL" id="VXIS01000453">
    <property type="protein sequence ID" value="KAA8893375.1"/>
    <property type="molecule type" value="Genomic_DNA"/>
</dbReference>
<comment type="caution">
    <text evidence="2">The sequence shown here is derived from an EMBL/GenBank/DDBJ whole genome shotgun (WGS) entry which is preliminary data.</text>
</comment>
<reference evidence="2 3" key="1">
    <citation type="submission" date="2019-09" db="EMBL/GenBank/DDBJ databases">
        <title>Draft genome of the ectomycorrhizal ascomycete Sphaerosporella brunnea.</title>
        <authorList>
            <consortium name="DOE Joint Genome Institute"/>
            <person name="Benucci G.M."/>
            <person name="Marozzi G."/>
            <person name="Antonielli L."/>
            <person name="Sanchez S."/>
            <person name="Marco P."/>
            <person name="Wang X."/>
            <person name="Falini L.B."/>
            <person name="Barry K."/>
            <person name="Haridas S."/>
            <person name="Lipzen A."/>
            <person name="Labutti K."/>
            <person name="Grigoriev I.V."/>
            <person name="Murat C."/>
            <person name="Martin F."/>
            <person name="Albertini E."/>
            <person name="Donnini D."/>
            <person name="Bonito G."/>
        </authorList>
    </citation>
    <scope>NUCLEOTIDE SEQUENCE [LARGE SCALE GENOMIC DNA]</scope>
    <source>
        <strain evidence="2 3">Sb_GMNB300</strain>
    </source>
</reference>
<gene>
    <name evidence="2" type="ORF">FN846DRAFT_979278</name>
</gene>